<accession>A0ABU7WQJ7</accession>
<keyword evidence="2" id="KW-1185">Reference proteome</keyword>
<dbReference type="Proteomes" id="UP001348265">
    <property type="component" value="Unassembled WGS sequence"/>
</dbReference>
<protein>
    <submittedName>
        <fullName evidence="1">Uncharacterized protein</fullName>
    </submittedName>
</protein>
<dbReference type="RefSeq" id="WP_331786391.1">
    <property type="nucleotide sequence ID" value="NZ_JAVFKM010000004.1"/>
</dbReference>
<comment type="caution">
    <text evidence="1">The sequence shown here is derived from an EMBL/GenBank/DDBJ whole genome shotgun (WGS) entry which is preliminary data.</text>
</comment>
<reference evidence="1 2" key="1">
    <citation type="submission" date="2023-08" db="EMBL/GenBank/DDBJ databases">
        <authorList>
            <person name="Sharma P."/>
            <person name="Verma V."/>
            <person name="Mohan M.K."/>
            <person name="Dubey A.K."/>
        </authorList>
    </citation>
    <scope>NUCLEOTIDE SEQUENCE [LARGE SCALE GENOMIC DNA]</scope>
    <source>
        <strain evidence="1 2">ADP4</strain>
    </source>
</reference>
<name>A0ABU7WQJ7_9ACTN</name>
<sequence length="164" mass="17280">MTEFKNTGQSWASHVDPDRETLARLLHAGTFATALVAVGDPWDRVGREWEAVVVASLARGLAALDVLALPADEGYPLIADHSRSELIALCRRGAASGVFADGPPGVRVLTSSSYLLVPTGQWGGYAAAWLSRPQAGGSRYVDPSELREALLSAEARHAAAPSSC</sequence>
<organism evidence="1 2">
    <name type="scientific">Streptomyces chrestomyceticus</name>
    <dbReference type="NCBI Taxonomy" id="68185"/>
    <lineage>
        <taxon>Bacteria</taxon>
        <taxon>Bacillati</taxon>
        <taxon>Actinomycetota</taxon>
        <taxon>Actinomycetes</taxon>
        <taxon>Kitasatosporales</taxon>
        <taxon>Streptomycetaceae</taxon>
        <taxon>Streptomyces</taxon>
    </lineage>
</organism>
<dbReference type="EMBL" id="JAVFKM010000004">
    <property type="protein sequence ID" value="MEF3113803.1"/>
    <property type="molecule type" value="Genomic_DNA"/>
</dbReference>
<proteinExistence type="predicted"/>
<evidence type="ECO:0000313" key="1">
    <source>
        <dbReference type="EMBL" id="MEF3113803.1"/>
    </source>
</evidence>
<evidence type="ECO:0000313" key="2">
    <source>
        <dbReference type="Proteomes" id="UP001348265"/>
    </source>
</evidence>
<gene>
    <name evidence="1" type="ORF">RB636_11435</name>
</gene>